<keyword evidence="6" id="KW-0808">Transferase</keyword>
<dbReference type="Gene3D" id="1.10.287.130">
    <property type="match status" value="1"/>
</dbReference>
<reference evidence="17 18" key="1">
    <citation type="submission" date="2020-04" db="EMBL/GenBank/DDBJ databases">
        <title>Novel species.</title>
        <authorList>
            <person name="Teo W.F.A."/>
            <person name="Lipun K."/>
            <person name="Srisuk N."/>
            <person name="Duangmal K."/>
        </authorList>
    </citation>
    <scope>NUCLEOTIDE SEQUENCE [LARGE SCALE GENOMIC DNA]</scope>
    <source>
        <strain evidence="17 18">K13G38</strain>
    </source>
</reference>
<evidence type="ECO:0000256" key="14">
    <source>
        <dbReference type="SAM" id="MobiDB-lite"/>
    </source>
</evidence>
<dbReference type="InterPro" id="IPR029151">
    <property type="entry name" value="Sensor-like_sf"/>
</dbReference>
<dbReference type="Gene3D" id="3.30.565.10">
    <property type="entry name" value="Histidine kinase-like ATPase, C-terminal domain"/>
    <property type="match status" value="1"/>
</dbReference>
<proteinExistence type="predicted"/>
<comment type="catalytic activity">
    <reaction evidence="1">
        <text>ATP + protein L-histidine = ADP + protein N-phospho-L-histidine.</text>
        <dbReference type="EC" id="2.7.13.3"/>
    </reaction>
</comment>
<dbReference type="RefSeq" id="WP_168519617.1">
    <property type="nucleotide sequence ID" value="NZ_JAAXLS010000024.1"/>
</dbReference>
<comment type="caution">
    <text evidence="17">The sequence shown here is derived from an EMBL/GenBank/DDBJ whole genome shotgun (WGS) entry which is preliminary data.</text>
</comment>
<dbReference type="InterPro" id="IPR036890">
    <property type="entry name" value="HATPase_C_sf"/>
</dbReference>
<keyword evidence="8" id="KW-0547">Nucleotide-binding</keyword>
<evidence type="ECO:0000256" key="6">
    <source>
        <dbReference type="ARBA" id="ARBA00022679"/>
    </source>
</evidence>
<dbReference type="GO" id="GO:0016301">
    <property type="term" value="F:kinase activity"/>
    <property type="evidence" value="ECO:0007669"/>
    <property type="project" value="UniProtKB-KW"/>
</dbReference>
<dbReference type="InterPro" id="IPR033463">
    <property type="entry name" value="sCache_3"/>
</dbReference>
<accession>A0ABX1J9Y9</accession>
<evidence type="ECO:0000256" key="11">
    <source>
        <dbReference type="ARBA" id="ARBA00022989"/>
    </source>
</evidence>
<dbReference type="EC" id="2.7.13.3" evidence="3"/>
<evidence type="ECO:0000256" key="7">
    <source>
        <dbReference type="ARBA" id="ARBA00022692"/>
    </source>
</evidence>
<dbReference type="CDD" id="cd00130">
    <property type="entry name" value="PAS"/>
    <property type="match status" value="1"/>
</dbReference>
<gene>
    <name evidence="17" type="ORF">HFP15_27340</name>
</gene>
<evidence type="ECO:0000313" key="17">
    <source>
        <dbReference type="EMBL" id="NKQ56597.1"/>
    </source>
</evidence>
<dbReference type="Pfam" id="PF17203">
    <property type="entry name" value="sCache_3_2"/>
    <property type="match status" value="1"/>
</dbReference>
<name>A0ABX1J9Y9_9PSEU</name>
<dbReference type="InterPro" id="IPR004358">
    <property type="entry name" value="Sig_transdc_His_kin-like_C"/>
</dbReference>
<organism evidence="17 18">
    <name type="scientific">Amycolatopsis acididurans</name>
    <dbReference type="NCBI Taxonomy" id="2724524"/>
    <lineage>
        <taxon>Bacteria</taxon>
        <taxon>Bacillati</taxon>
        <taxon>Actinomycetota</taxon>
        <taxon>Actinomycetes</taxon>
        <taxon>Pseudonocardiales</taxon>
        <taxon>Pseudonocardiaceae</taxon>
        <taxon>Amycolatopsis</taxon>
    </lineage>
</organism>
<evidence type="ECO:0000259" key="16">
    <source>
        <dbReference type="PROSITE" id="PS50109"/>
    </source>
</evidence>
<evidence type="ECO:0000313" key="18">
    <source>
        <dbReference type="Proteomes" id="UP000715441"/>
    </source>
</evidence>
<dbReference type="InterPro" id="IPR016120">
    <property type="entry name" value="Sig_transdc_His_kin_SpoOB"/>
</dbReference>
<dbReference type="Gene3D" id="3.30.450.20">
    <property type="entry name" value="PAS domain"/>
    <property type="match status" value="2"/>
</dbReference>
<dbReference type="PANTHER" id="PTHR43547:SF10">
    <property type="entry name" value="SENSOR HISTIDINE KINASE DCUS"/>
    <property type="match status" value="1"/>
</dbReference>
<evidence type="ECO:0000256" key="12">
    <source>
        <dbReference type="ARBA" id="ARBA00023012"/>
    </source>
</evidence>
<feature type="transmembrane region" description="Helical" evidence="15">
    <location>
        <begin position="167"/>
        <end position="190"/>
    </location>
</feature>
<evidence type="ECO:0000256" key="5">
    <source>
        <dbReference type="ARBA" id="ARBA00022553"/>
    </source>
</evidence>
<evidence type="ECO:0000256" key="13">
    <source>
        <dbReference type="ARBA" id="ARBA00023136"/>
    </source>
</evidence>
<dbReference type="InterPro" id="IPR000014">
    <property type="entry name" value="PAS"/>
</dbReference>
<protein>
    <recommendedName>
        <fullName evidence="3">histidine kinase</fullName>
        <ecNumber evidence="3">2.7.13.3</ecNumber>
    </recommendedName>
</protein>
<keyword evidence="13 15" id="KW-0472">Membrane</keyword>
<dbReference type="InterPro" id="IPR035965">
    <property type="entry name" value="PAS-like_dom_sf"/>
</dbReference>
<evidence type="ECO:0000256" key="10">
    <source>
        <dbReference type="ARBA" id="ARBA00022840"/>
    </source>
</evidence>
<dbReference type="PROSITE" id="PS50109">
    <property type="entry name" value="HIS_KIN"/>
    <property type="match status" value="1"/>
</dbReference>
<dbReference type="EMBL" id="JAAXLS010000024">
    <property type="protein sequence ID" value="NKQ56597.1"/>
    <property type="molecule type" value="Genomic_DNA"/>
</dbReference>
<keyword evidence="12" id="KW-0902">Two-component regulatory system</keyword>
<keyword evidence="7 15" id="KW-0812">Transmembrane</keyword>
<dbReference type="PRINTS" id="PR00344">
    <property type="entry name" value="BCTRLSENSOR"/>
</dbReference>
<feature type="domain" description="Histidine kinase" evidence="16">
    <location>
        <begin position="413"/>
        <end position="523"/>
    </location>
</feature>
<keyword evidence="5" id="KW-0597">Phosphoprotein</keyword>
<sequence length="537" mass="57198">MWRSRPLASQILMGVLGILLATVSAGALLYVKLTGETLDAQYEQRALGIANAVAQMEPIREALPARDPGHVVQSTAEQVRLATGAAYVVVTDRTGLRYSHTNVDLIGRRLEEPVAALDGQSHLGIDDGSLGRSANARVPLRGPDGTIAGQISVGILEEQVSSELAKAALWVVLYSALALTVGVVASWLLARRIKRVTFGLEPSEIVALLQEREAMLHGIREGVLGLDPDGRIEVVNDEARRLLAVTGTVRGRTPREVLAPGRLLDLLEGTGNARDEVVLTDEFLLVVNKMPVVLSGRNAGSVITLRDRTELEGLMRELHAVTGLTNALRAQEHEFSNRLHVLSGLLGVGDADEAARYLAEISQPITSPGTDLRSRIAPPELAALLAAKVTVAAERDVLVTVSRDSRLDLPTVDANALVTVLGNLIDNAVDAVAGCPEPRTVVVRLRDADGVVRMSVHDSGPGIPEEALHEIFADGFSTKSSRGSMRRGLGLALVHRLVRRAGGTITVTPGPGARFEVSIPGDGHHGGSRLDELEHAR</sequence>
<evidence type="ECO:0000256" key="8">
    <source>
        <dbReference type="ARBA" id="ARBA00022741"/>
    </source>
</evidence>
<evidence type="ECO:0000256" key="9">
    <source>
        <dbReference type="ARBA" id="ARBA00022777"/>
    </source>
</evidence>
<keyword evidence="9 17" id="KW-0418">Kinase</keyword>
<dbReference type="SUPFAM" id="SSF55785">
    <property type="entry name" value="PYP-like sensor domain (PAS domain)"/>
    <property type="match status" value="1"/>
</dbReference>
<keyword evidence="4" id="KW-1003">Cell membrane</keyword>
<dbReference type="SMART" id="SM00091">
    <property type="entry name" value="PAS"/>
    <property type="match status" value="1"/>
</dbReference>
<dbReference type="Pfam" id="PF14689">
    <property type="entry name" value="SPOB_a"/>
    <property type="match status" value="1"/>
</dbReference>
<evidence type="ECO:0000256" key="2">
    <source>
        <dbReference type="ARBA" id="ARBA00004651"/>
    </source>
</evidence>
<dbReference type="Pfam" id="PF02518">
    <property type="entry name" value="HATPase_c"/>
    <property type="match status" value="1"/>
</dbReference>
<evidence type="ECO:0000256" key="1">
    <source>
        <dbReference type="ARBA" id="ARBA00000085"/>
    </source>
</evidence>
<keyword evidence="11 15" id="KW-1133">Transmembrane helix</keyword>
<dbReference type="InterPro" id="IPR005467">
    <property type="entry name" value="His_kinase_dom"/>
</dbReference>
<keyword evidence="18" id="KW-1185">Reference proteome</keyword>
<evidence type="ECO:0000256" key="4">
    <source>
        <dbReference type="ARBA" id="ARBA00022475"/>
    </source>
</evidence>
<dbReference type="InterPro" id="IPR039506">
    <property type="entry name" value="SPOB_a"/>
</dbReference>
<dbReference type="SUPFAM" id="SSF103190">
    <property type="entry name" value="Sensory domain-like"/>
    <property type="match status" value="1"/>
</dbReference>
<dbReference type="SUPFAM" id="SSF55890">
    <property type="entry name" value="Sporulation response regulatory protein Spo0B"/>
    <property type="match status" value="1"/>
</dbReference>
<keyword evidence="10" id="KW-0067">ATP-binding</keyword>
<evidence type="ECO:0000256" key="15">
    <source>
        <dbReference type="SAM" id="Phobius"/>
    </source>
</evidence>
<evidence type="ECO:0000256" key="3">
    <source>
        <dbReference type="ARBA" id="ARBA00012438"/>
    </source>
</evidence>
<dbReference type="PANTHER" id="PTHR43547">
    <property type="entry name" value="TWO-COMPONENT HISTIDINE KINASE"/>
    <property type="match status" value="1"/>
</dbReference>
<dbReference type="SMART" id="SM00387">
    <property type="entry name" value="HATPase_c"/>
    <property type="match status" value="1"/>
</dbReference>
<comment type="subcellular location">
    <subcellularLocation>
        <location evidence="2">Cell membrane</location>
        <topology evidence="2">Multi-pass membrane protein</topology>
    </subcellularLocation>
</comment>
<dbReference type="Proteomes" id="UP000715441">
    <property type="component" value="Unassembled WGS sequence"/>
</dbReference>
<feature type="compositionally biased region" description="Basic and acidic residues" evidence="14">
    <location>
        <begin position="522"/>
        <end position="537"/>
    </location>
</feature>
<dbReference type="InterPro" id="IPR003594">
    <property type="entry name" value="HATPase_dom"/>
</dbReference>
<dbReference type="SUPFAM" id="SSF55874">
    <property type="entry name" value="ATPase domain of HSP90 chaperone/DNA topoisomerase II/histidine kinase"/>
    <property type="match status" value="1"/>
</dbReference>
<feature type="region of interest" description="Disordered" evidence="14">
    <location>
        <begin position="516"/>
        <end position="537"/>
    </location>
</feature>